<evidence type="ECO:0000313" key="1">
    <source>
        <dbReference type="EMBL" id="KAJ2976943.1"/>
    </source>
</evidence>
<reference evidence="1" key="1">
    <citation type="submission" date="2022-08" db="EMBL/GenBank/DDBJ databases">
        <title>Genome Sequence of Lecanicillium fungicola.</title>
        <authorList>
            <person name="Buettner E."/>
        </authorList>
    </citation>
    <scope>NUCLEOTIDE SEQUENCE</scope>
    <source>
        <strain evidence="1">Babe33</strain>
    </source>
</reference>
<sequence length="437" mass="49005">MPGWRKLGARLQLNDHGRLDIHIPSEFTPERPAIRFSLETHEFERAEHAIASQLGDKNKSNGISAVPDQLKSILYSADTPTTLTEFLQADCHCLGLHVVRFTDATLVTINWPHVLFDTMALADILHAWTLMLRGHGDKIQMPSWFDSDPLASLGVSCETPHKLADYRLSLPSLASFGVRSALRFLCSKIEHRMVYIPAWYLQSIRETALRDLKLMEPGQAMPFLSDGDVLCAWWARHSVRHLDKHKQHGKTVVISNAMSIRPVLVKDILPPGQPFIANSTAIITTLMKLEDVTDQPLMNAANKVRHSIIKLRSREQVEAYAALQSSSWKRVAPLFGDHKMHAIMVSNWSKAKLFDMDFSGALFDIAETRLRQSRTRVKPAFIQSHFAGGDFVEVVVVIGKDADGGYWLNCSTNANRWQDIAAAMAEELKPPLDSTST</sequence>
<accession>A0ACC1NDR3</accession>
<dbReference type="EMBL" id="JANJQO010000523">
    <property type="protein sequence ID" value="KAJ2976943.1"/>
    <property type="molecule type" value="Genomic_DNA"/>
</dbReference>
<keyword evidence="2" id="KW-1185">Reference proteome</keyword>
<gene>
    <name evidence="1" type="ORF">NQ176_g4654</name>
</gene>
<proteinExistence type="predicted"/>
<organism evidence="1 2">
    <name type="scientific">Zarea fungicola</name>
    <dbReference type="NCBI Taxonomy" id="93591"/>
    <lineage>
        <taxon>Eukaryota</taxon>
        <taxon>Fungi</taxon>
        <taxon>Dikarya</taxon>
        <taxon>Ascomycota</taxon>
        <taxon>Pezizomycotina</taxon>
        <taxon>Sordariomycetes</taxon>
        <taxon>Hypocreomycetidae</taxon>
        <taxon>Hypocreales</taxon>
        <taxon>Cordycipitaceae</taxon>
        <taxon>Zarea</taxon>
    </lineage>
</organism>
<protein>
    <submittedName>
        <fullName evidence="1">Uncharacterized protein</fullName>
    </submittedName>
</protein>
<name>A0ACC1NDR3_9HYPO</name>
<comment type="caution">
    <text evidence="1">The sequence shown here is derived from an EMBL/GenBank/DDBJ whole genome shotgun (WGS) entry which is preliminary data.</text>
</comment>
<dbReference type="Proteomes" id="UP001143910">
    <property type="component" value="Unassembled WGS sequence"/>
</dbReference>
<evidence type="ECO:0000313" key="2">
    <source>
        <dbReference type="Proteomes" id="UP001143910"/>
    </source>
</evidence>